<proteinExistence type="predicted"/>
<evidence type="ECO:0000259" key="2">
    <source>
        <dbReference type="Pfam" id="PF20231"/>
    </source>
</evidence>
<dbReference type="InterPro" id="IPR046496">
    <property type="entry name" value="DUF6589"/>
</dbReference>
<protein>
    <recommendedName>
        <fullName evidence="2">DUF6589 domain-containing protein</fullName>
    </recommendedName>
</protein>
<dbReference type="EMBL" id="JARIHO010000110">
    <property type="protein sequence ID" value="KAJ7302862.1"/>
    <property type="molecule type" value="Genomic_DNA"/>
</dbReference>
<sequence>MDKYIPHLQLRGNGIHLVQSNFVLMSSRSPRSSSFVTDESPVVGSSRNPPLDLPPLSSDDLIWSSPVVGTRQEKKAINYSEGQRKRNATLAEAAAAKQTKEEIFDSILEQLADNKLTFGDLMLYKRSPALRAGSHLGDIFDPIYKQGLTRWHGFFRQRGLASKILDFWVSRENSETAREEVSAWASDYAAEQARAEAKEITKSKELHTASSVDGAYVDGFGMQKMYDFLWVRAKTAMKVLDAFSTSARNARNNLPSRVAKRALIITSSALTLLGEYSYKNNFSRRIMAIYLYASGAQRQTISVLAHLGISESYQNLIKKPHFLINRRSHNVDPDDPLPAIPPSTPVIANTPYIPPEPAALGAAISAIRFVRMGTLRQLSGSMRDMARSVAATGLYAASYDNINMVFRAAEQVLGKTDSQENGTCATIWPLWKARLEDIKIKELNAAFDKAPPLSIKDILLSAPELQLMDKCLRHCILRIIVEHGGEKFQKFRAALDEALPVTPDKIDLHQTPLHPLPAWNIDQATIIANEEVVEAVHEELRVKGLSHWNWVVKFFCGDQLTIARLRSLLSIRAGHEGGYSGFGWGVWMPGLFHGKIADMHGFFVTHWGVPHRGTRNPGSLFLHNTHLHRAPIVLSSLPPFRVCRDLAFFSLYARVLHCLLLVTGKSTLDECADSIETFEQLEAHAAAVQQKYANGSLVSDLRWKRAMADGSESVVPGDEIYENACLLLRDALVSQEFTDSVKAGDSGRIVLVLKLLALSYPGNGRTKYAYEMMHLIHNLTHVWPPSIRKIVLNNWLVNPTGNPFSWVEVDLMQEHMNYWIKTIYQAHGSGASWEWLEMISPCISVLRCLSTTIRQVLGSDQGVKHEPADLKEDISMLMASLAEHEVYQVKGRVFAEGDGSPTPDVIAVGAQQLTDSTSNPLVEYNKTFKQLQSRLRVRPLVGSWPESDSAAPSAPASTPDVPRTIIAPRQEILPPNFDDLASESSADDPEDTEQPSAFQQTMEEDDEPTLTRNTAADVALDMDGGDDGFLFADGDEDDFYVDDGAIDNSDHDYVDD</sequence>
<evidence type="ECO:0000313" key="3">
    <source>
        <dbReference type="EMBL" id="KAJ7302862.1"/>
    </source>
</evidence>
<reference evidence="3" key="1">
    <citation type="submission" date="2023-03" db="EMBL/GenBank/DDBJ databases">
        <title>Massive genome expansion in bonnet fungi (Mycena s.s.) driven by repeated elements and novel gene families across ecological guilds.</title>
        <authorList>
            <consortium name="Lawrence Berkeley National Laboratory"/>
            <person name="Harder C.B."/>
            <person name="Miyauchi S."/>
            <person name="Viragh M."/>
            <person name="Kuo A."/>
            <person name="Thoen E."/>
            <person name="Andreopoulos B."/>
            <person name="Lu D."/>
            <person name="Skrede I."/>
            <person name="Drula E."/>
            <person name="Henrissat B."/>
            <person name="Morin E."/>
            <person name="Kohler A."/>
            <person name="Barry K."/>
            <person name="LaButti K."/>
            <person name="Morin E."/>
            <person name="Salamov A."/>
            <person name="Lipzen A."/>
            <person name="Mereny Z."/>
            <person name="Hegedus B."/>
            <person name="Baldrian P."/>
            <person name="Stursova M."/>
            <person name="Weitz H."/>
            <person name="Taylor A."/>
            <person name="Grigoriev I.V."/>
            <person name="Nagy L.G."/>
            <person name="Martin F."/>
            <person name="Kauserud H."/>
        </authorList>
    </citation>
    <scope>NUCLEOTIDE SEQUENCE</scope>
    <source>
        <strain evidence="3">CBHHK002</strain>
    </source>
</reference>
<dbReference type="Proteomes" id="UP001218218">
    <property type="component" value="Unassembled WGS sequence"/>
</dbReference>
<organism evidence="3 4">
    <name type="scientific">Mycena albidolilacea</name>
    <dbReference type="NCBI Taxonomy" id="1033008"/>
    <lineage>
        <taxon>Eukaryota</taxon>
        <taxon>Fungi</taxon>
        <taxon>Dikarya</taxon>
        <taxon>Basidiomycota</taxon>
        <taxon>Agaricomycotina</taxon>
        <taxon>Agaricomycetes</taxon>
        <taxon>Agaricomycetidae</taxon>
        <taxon>Agaricales</taxon>
        <taxon>Marasmiineae</taxon>
        <taxon>Mycenaceae</taxon>
        <taxon>Mycena</taxon>
    </lineage>
</organism>
<accession>A0AAD7E8E2</accession>
<dbReference type="Pfam" id="PF20231">
    <property type="entry name" value="DUF6589"/>
    <property type="match status" value="1"/>
</dbReference>
<gene>
    <name evidence="3" type="ORF">DFH08DRAFT_918857</name>
</gene>
<comment type="caution">
    <text evidence="3">The sequence shown here is derived from an EMBL/GenBank/DDBJ whole genome shotgun (WGS) entry which is preliminary data.</text>
</comment>
<evidence type="ECO:0000313" key="4">
    <source>
        <dbReference type="Proteomes" id="UP001218218"/>
    </source>
</evidence>
<feature type="region of interest" description="Disordered" evidence="1">
    <location>
        <begin position="970"/>
        <end position="1013"/>
    </location>
</feature>
<name>A0AAD7E8E2_9AGAR</name>
<evidence type="ECO:0000256" key="1">
    <source>
        <dbReference type="SAM" id="MobiDB-lite"/>
    </source>
</evidence>
<feature type="region of interest" description="Disordered" evidence="1">
    <location>
        <begin position="30"/>
        <end position="50"/>
    </location>
</feature>
<dbReference type="AlphaFoldDB" id="A0AAD7E8E2"/>
<feature type="domain" description="DUF6589" evidence="2">
    <location>
        <begin position="448"/>
        <end position="865"/>
    </location>
</feature>
<keyword evidence="4" id="KW-1185">Reference proteome</keyword>